<feature type="domain" description="XS" evidence="2">
    <location>
        <begin position="887"/>
        <end position="1008"/>
    </location>
</feature>
<feature type="compositionally biased region" description="Basic and acidic residues" evidence="1">
    <location>
        <begin position="158"/>
        <end position="182"/>
    </location>
</feature>
<dbReference type="STRING" id="15368.I1ITZ7"/>
<dbReference type="HOGENOM" id="CLU_012142_0_0_1"/>
<protein>
    <recommendedName>
        <fullName evidence="2">XS domain-containing protein</fullName>
    </recommendedName>
</protein>
<accession>I1ITZ7</accession>
<dbReference type="PANTHER" id="PTHR46619">
    <property type="entry name" value="RNA RECOGNITION MOTIF XS DOMAIN PROTEIN-RELATED"/>
    <property type="match status" value="1"/>
</dbReference>
<reference evidence="3 4" key="1">
    <citation type="journal article" date="2010" name="Nature">
        <title>Genome sequencing and analysis of the model grass Brachypodium distachyon.</title>
        <authorList>
            <consortium name="International Brachypodium Initiative"/>
        </authorList>
    </citation>
    <scope>NUCLEOTIDE SEQUENCE [LARGE SCALE GENOMIC DNA]</scope>
    <source>
        <strain evidence="3 4">Bd21</strain>
    </source>
</reference>
<dbReference type="PANTHER" id="PTHR46619:SF2">
    <property type="entry name" value="XS DOMAIN PROTEIN"/>
    <property type="match status" value="1"/>
</dbReference>
<name>I1ITZ7_BRADI</name>
<feature type="compositionally biased region" description="Basic and acidic residues" evidence="1">
    <location>
        <begin position="769"/>
        <end position="781"/>
    </location>
</feature>
<dbReference type="GeneID" id="104584771"/>
<dbReference type="ExpressionAtlas" id="I1ITZ7">
    <property type="expression patterns" value="baseline and differential"/>
</dbReference>
<sequence>MGRRGGRGAGGGRGRHGRRDDERPGGSRDDRDMRDRRPVDRGARDNRRPDDRGMRDRPRPDPRRSPSPGYRLRSPSPDRRPRSPSPNRRPRRSRSLDHGARRLRDDDGGRDPPRRGQGDYVRVPYHQERERYDHPGRADRSPRGSYNQSGRGNGSPRRSYDGRGDRGPNRSYDGRGDRRTADEYDAPPAYMLPEHPSDLGRAAKDDFFGGPGGRSINEVSELYGDNGSTGLGRTGSPYRDRRSPPLPPPPPFRDCRSPPLPPLPAMLPSPRPLYPSVPPTATGFLTGGSTRNVGESFGAGTARLPHDDSGFQYGDRLPSPYVGGREIERLGPGRDSLVDRNGEMDRIYPSRGELDSDIAPAMQLNGYAGSSSSVLTKDRPYRVHDESYEPSNGYEPGSAGHGSGHAHLFSESSLERGSGHDKIPLDISRQTHSKHKPRAASMDYAEEGYGRRGPANDTYLAAGNLYGNDSRDSRASIRHTLITSTLTDLEDGRSNRQVRLSRRMGEDEHAMEYKRHHSYHGDTPMRYSTSRDAHIRYSRSPTDPREIARRPIPEREFASFEDGFEFSDQEVSPMAYRRGLRGAAYGGHDMDICQTGGPPGQESYSGVIGRGRYSDEIGRGRYDDAINAYDLSPKRMSRSYDDDEDGYNARYDVSTSRDVFSRIALPNNIQGNPNMLAHGRLKYKPISQRLSRPMVQPQLGGSAMLGRGRGGWTKGAKKRLRAGLPQFNGGYTSERNEVVRPNKSLKLSEDNQKGTESNHEDASDEEDLSVQKDPPEGSEEFSKQVHEAFLKFSKILNESPAMQKRYREAAKGSLSCCVCGSVARKFPDIDALMSHAYDTCKLGLKTKHLGLHKALCVLMGWDVHVAPDGTKAYKYVPAEEVNAMKRDLMLWPPVVVVHNSSITNKTKAAEAKVVSIEEIEGVLADIGVACGKAKVTHGKPANQSVFVVKFLPTISGFQEAMRIDEHFAAENHGKEDLQQIRGEKGKSAAPADKLEELLYAHVAVAEDLGYLDDETKKRCVVRSKSEIEAKANATLNLDS</sequence>
<dbReference type="RefSeq" id="XP_010238667.1">
    <property type="nucleotide sequence ID" value="XM_010240365.3"/>
</dbReference>
<reference evidence="3" key="2">
    <citation type="submission" date="2017-06" db="EMBL/GenBank/DDBJ databases">
        <title>WGS assembly of Brachypodium distachyon.</title>
        <authorList>
            <consortium name="The International Brachypodium Initiative"/>
            <person name="Lucas S."/>
            <person name="Harmon-Smith M."/>
            <person name="Lail K."/>
            <person name="Tice H."/>
            <person name="Grimwood J."/>
            <person name="Bruce D."/>
            <person name="Barry K."/>
            <person name="Shu S."/>
            <person name="Lindquist E."/>
            <person name="Wang M."/>
            <person name="Pitluck S."/>
            <person name="Vogel J.P."/>
            <person name="Garvin D.F."/>
            <person name="Mockler T.C."/>
            <person name="Schmutz J."/>
            <person name="Rokhsar D."/>
            <person name="Bevan M.W."/>
        </authorList>
    </citation>
    <scope>NUCLEOTIDE SEQUENCE</scope>
    <source>
        <strain evidence="3">Bd21</strain>
    </source>
</reference>
<evidence type="ECO:0000256" key="1">
    <source>
        <dbReference type="SAM" id="MobiDB-lite"/>
    </source>
</evidence>
<dbReference type="KEGG" id="bdi:104584771"/>
<dbReference type="InterPro" id="IPR005380">
    <property type="entry name" value="XS_domain"/>
</dbReference>
<dbReference type="OrthoDB" id="777694at2759"/>
<feature type="region of interest" description="Disordered" evidence="1">
    <location>
        <begin position="384"/>
        <end position="440"/>
    </location>
</feature>
<feature type="region of interest" description="Disordered" evidence="1">
    <location>
        <begin position="723"/>
        <end position="781"/>
    </location>
</feature>
<dbReference type="Gramene" id="KQJ92044">
    <property type="protein sequence ID" value="KQJ92044"/>
    <property type="gene ID" value="BRADI_4g41390v3"/>
</dbReference>
<evidence type="ECO:0000259" key="2">
    <source>
        <dbReference type="Pfam" id="PF03468"/>
    </source>
</evidence>
<dbReference type="OMA" id="AMRIHEH"/>
<dbReference type="GO" id="GO:0031047">
    <property type="term" value="P:regulatory ncRNA-mediated gene silencing"/>
    <property type="evidence" value="ECO:0007669"/>
    <property type="project" value="InterPro"/>
</dbReference>
<organism evidence="4">
    <name type="scientific">Brachypodium distachyon</name>
    <name type="common">Purple false brome</name>
    <name type="synonym">Trachynia distachya</name>
    <dbReference type="NCBI Taxonomy" id="15368"/>
    <lineage>
        <taxon>Eukaryota</taxon>
        <taxon>Viridiplantae</taxon>
        <taxon>Streptophyta</taxon>
        <taxon>Embryophyta</taxon>
        <taxon>Tracheophyta</taxon>
        <taxon>Spermatophyta</taxon>
        <taxon>Magnoliopsida</taxon>
        <taxon>Liliopsida</taxon>
        <taxon>Poales</taxon>
        <taxon>Poaceae</taxon>
        <taxon>BOP clade</taxon>
        <taxon>Pooideae</taxon>
        <taxon>Stipodae</taxon>
        <taxon>Brachypodieae</taxon>
        <taxon>Brachypodium</taxon>
    </lineage>
</organism>
<dbReference type="eggNOG" id="ENOG502QQ93">
    <property type="taxonomic scope" value="Eukaryota"/>
</dbReference>
<feature type="region of interest" description="Disordered" evidence="1">
    <location>
        <begin position="1"/>
        <end position="313"/>
    </location>
</feature>
<dbReference type="Pfam" id="PF03468">
    <property type="entry name" value="XS"/>
    <property type="match status" value="1"/>
</dbReference>
<dbReference type="AlphaFoldDB" id="I1ITZ7"/>
<dbReference type="Gene3D" id="3.30.70.2890">
    <property type="entry name" value="XS domain"/>
    <property type="match status" value="1"/>
</dbReference>
<feature type="compositionally biased region" description="Basic and acidic residues" evidence="1">
    <location>
        <begin position="195"/>
        <end position="207"/>
    </location>
</feature>
<dbReference type="EMBL" id="CM000883">
    <property type="protein sequence ID" value="KQJ92044.1"/>
    <property type="molecule type" value="Genomic_DNA"/>
</dbReference>
<keyword evidence="5" id="KW-1185">Reference proteome</keyword>
<proteinExistence type="predicted"/>
<evidence type="ECO:0000313" key="4">
    <source>
        <dbReference type="EnsemblPlants" id="KQJ92044"/>
    </source>
</evidence>
<feature type="compositionally biased region" description="Basic and acidic residues" evidence="1">
    <location>
        <begin position="734"/>
        <end position="761"/>
    </location>
</feature>
<feature type="compositionally biased region" description="Low complexity" evidence="1">
    <location>
        <begin position="66"/>
        <end position="75"/>
    </location>
</feature>
<feature type="compositionally biased region" description="Basic and acidic residues" evidence="1">
    <location>
        <begin position="125"/>
        <end position="142"/>
    </location>
</feature>
<dbReference type="InterPro" id="IPR038588">
    <property type="entry name" value="XS_domain_sf"/>
</dbReference>
<feature type="compositionally biased region" description="Pro residues" evidence="1">
    <location>
        <begin position="244"/>
        <end position="278"/>
    </location>
</feature>
<gene>
    <name evidence="4" type="primary">LOC104584771</name>
    <name evidence="3" type="ORF">BRADI_4g41390v3</name>
</gene>
<dbReference type="Proteomes" id="UP000008810">
    <property type="component" value="Chromosome 4"/>
</dbReference>
<evidence type="ECO:0000313" key="5">
    <source>
        <dbReference type="Proteomes" id="UP000008810"/>
    </source>
</evidence>
<dbReference type="EnsemblPlants" id="KQJ92044">
    <property type="protein sequence ID" value="KQJ92044"/>
    <property type="gene ID" value="BRADI_4g41390v3"/>
</dbReference>
<feature type="compositionally biased region" description="Basic and acidic residues" evidence="1">
    <location>
        <begin position="413"/>
        <end position="424"/>
    </location>
</feature>
<reference evidence="4" key="3">
    <citation type="submission" date="2018-08" db="UniProtKB">
        <authorList>
            <consortium name="EnsemblPlants"/>
        </authorList>
    </citation>
    <scope>IDENTIFICATION</scope>
    <source>
        <strain evidence="4">cv. Bd21</strain>
    </source>
</reference>
<feature type="compositionally biased region" description="Basic and acidic residues" evidence="1">
    <location>
        <begin position="94"/>
        <end position="117"/>
    </location>
</feature>
<evidence type="ECO:0000313" key="3">
    <source>
        <dbReference type="EMBL" id="KQJ92044.1"/>
    </source>
</evidence>
<feature type="compositionally biased region" description="Basic and acidic residues" evidence="1">
    <location>
        <begin position="18"/>
        <end position="64"/>
    </location>
</feature>